<comment type="caution">
    <text evidence="1">The sequence shown here is derived from an EMBL/GenBank/DDBJ whole genome shotgun (WGS) entry which is preliminary data.</text>
</comment>
<proteinExistence type="predicted"/>
<name>A0ABS6EWS4_9CLOT</name>
<organism evidence="1 2">
    <name type="scientific">Clostridium simiarum</name>
    <dbReference type="NCBI Taxonomy" id="2841506"/>
    <lineage>
        <taxon>Bacteria</taxon>
        <taxon>Bacillati</taxon>
        <taxon>Bacillota</taxon>
        <taxon>Clostridia</taxon>
        <taxon>Eubacteriales</taxon>
        <taxon>Clostridiaceae</taxon>
        <taxon>Clostridium</taxon>
    </lineage>
</organism>
<keyword evidence="2" id="KW-1185">Reference proteome</keyword>
<evidence type="ECO:0000313" key="1">
    <source>
        <dbReference type="EMBL" id="MBU5590575.1"/>
    </source>
</evidence>
<accession>A0ABS6EWS4</accession>
<sequence>MKIPYTTVNKKSEEIKKYRYTQISAIAGIRLREDEVTSTNPFDGEEDTTQTPTTYRGVYLTCRSESNEMEVNYV</sequence>
<dbReference type="EMBL" id="JAHLQL010000001">
    <property type="protein sequence ID" value="MBU5590575.1"/>
    <property type="molecule type" value="Genomic_DNA"/>
</dbReference>
<dbReference type="Proteomes" id="UP000736583">
    <property type="component" value="Unassembled WGS sequence"/>
</dbReference>
<reference evidence="1 2" key="1">
    <citation type="submission" date="2021-06" db="EMBL/GenBank/DDBJ databases">
        <authorList>
            <person name="Sun Q."/>
            <person name="Li D."/>
        </authorList>
    </citation>
    <scope>NUCLEOTIDE SEQUENCE [LARGE SCALE GENOMIC DNA]</scope>
    <source>
        <strain evidence="1 2">MSJ-4</strain>
    </source>
</reference>
<evidence type="ECO:0000313" key="2">
    <source>
        <dbReference type="Proteomes" id="UP000736583"/>
    </source>
</evidence>
<gene>
    <name evidence="1" type="ORF">KQI89_02245</name>
</gene>
<protein>
    <submittedName>
        <fullName evidence="1">Uncharacterized protein</fullName>
    </submittedName>
</protein>